<sequence>MLSLAHNADFEEIDDTGLRAKLEARNALMGQTLIMEPETYSDFTALTDLARMYNQQQVL</sequence>
<keyword evidence="2" id="KW-1185">Reference proteome</keyword>
<accession>A0ABM7GS21</accession>
<reference evidence="2" key="1">
    <citation type="journal article" date="2019" name="Microbiol. Resour. Announc.">
        <title>Complete Genome Sequence of Halomonas olivaria, a Moderately Halophilic Bacterium Isolated from Olive Processing Effluents, Obtained by Nanopore Sequencing.</title>
        <authorList>
            <person name="Nagata S."/>
            <person name="Ii K.M."/>
            <person name="Tsukimi T."/>
            <person name="Miura M.C."/>
            <person name="Galipon J."/>
            <person name="Arakawa K."/>
        </authorList>
    </citation>
    <scope>NUCLEOTIDE SEQUENCE [LARGE SCALE GENOMIC DNA]</scope>
    <source>
        <strain evidence="2">TYRC17</strain>
    </source>
</reference>
<dbReference type="Gene3D" id="3.90.1200.10">
    <property type="match status" value="1"/>
</dbReference>
<evidence type="ECO:0000313" key="1">
    <source>
        <dbReference type="EMBL" id="BBI53602.1"/>
    </source>
</evidence>
<protein>
    <submittedName>
        <fullName evidence="1">Uncharacterized protein</fullName>
    </submittedName>
</protein>
<dbReference type="Proteomes" id="UP000289555">
    <property type="component" value="Chromosome"/>
</dbReference>
<evidence type="ECO:0000313" key="2">
    <source>
        <dbReference type="Proteomes" id="UP000289555"/>
    </source>
</evidence>
<proteinExistence type="predicted"/>
<name>A0ABM7GS21_9GAMM</name>
<gene>
    <name evidence="1" type="ORF">HORIV_60230</name>
</gene>
<organism evidence="1 2">
    <name type="scientific">Vreelandella olivaria</name>
    <dbReference type="NCBI Taxonomy" id="390919"/>
    <lineage>
        <taxon>Bacteria</taxon>
        <taxon>Pseudomonadati</taxon>
        <taxon>Pseudomonadota</taxon>
        <taxon>Gammaproteobacteria</taxon>
        <taxon>Oceanospirillales</taxon>
        <taxon>Halomonadaceae</taxon>
        <taxon>Vreelandella</taxon>
    </lineage>
</organism>
<dbReference type="EMBL" id="AP019416">
    <property type="protein sequence ID" value="BBI53602.1"/>
    <property type="molecule type" value="Genomic_DNA"/>
</dbReference>